<evidence type="ECO:0000313" key="7">
    <source>
        <dbReference type="Proteomes" id="UP001432222"/>
    </source>
</evidence>
<feature type="region of interest" description="Disordered" evidence="4">
    <location>
        <begin position="1193"/>
        <end position="1212"/>
    </location>
</feature>
<dbReference type="Proteomes" id="UP001432222">
    <property type="component" value="Chromosome"/>
</dbReference>
<dbReference type="CDD" id="cd19531">
    <property type="entry name" value="LCL_NRPS-like"/>
    <property type="match status" value="2"/>
</dbReference>
<keyword evidence="3" id="KW-0597">Phosphoprotein</keyword>
<dbReference type="CDD" id="cd05930">
    <property type="entry name" value="A_NRPS"/>
    <property type="match status" value="2"/>
</dbReference>
<dbReference type="InterPro" id="IPR020806">
    <property type="entry name" value="PKS_PP-bd"/>
</dbReference>
<feature type="domain" description="Carrier" evidence="5">
    <location>
        <begin position="1017"/>
        <end position="1092"/>
    </location>
</feature>
<dbReference type="SUPFAM" id="SSF56801">
    <property type="entry name" value="Acetyl-CoA synthetase-like"/>
    <property type="match status" value="2"/>
</dbReference>
<dbReference type="InterPro" id="IPR006162">
    <property type="entry name" value="Ppantetheine_attach_site"/>
</dbReference>
<dbReference type="PROSITE" id="PS00012">
    <property type="entry name" value="PHOSPHOPANTETHEINE"/>
    <property type="match status" value="2"/>
</dbReference>
<keyword evidence="2" id="KW-0596">Phosphopantetheine</keyword>
<dbReference type="Pfam" id="PF00668">
    <property type="entry name" value="Condensation"/>
    <property type="match status" value="2"/>
</dbReference>
<dbReference type="Pfam" id="PF13193">
    <property type="entry name" value="AMP-binding_C"/>
    <property type="match status" value="2"/>
</dbReference>
<accession>A0ABZ1U654</accession>
<dbReference type="Pfam" id="PF00501">
    <property type="entry name" value="AMP-binding"/>
    <property type="match status" value="2"/>
</dbReference>
<dbReference type="InterPro" id="IPR009081">
    <property type="entry name" value="PP-bd_ACP"/>
</dbReference>
<dbReference type="PANTHER" id="PTHR45527:SF1">
    <property type="entry name" value="FATTY ACID SYNTHASE"/>
    <property type="match status" value="1"/>
</dbReference>
<feature type="compositionally biased region" description="Basic and acidic residues" evidence="4">
    <location>
        <begin position="1193"/>
        <end position="1203"/>
    </location>
</feature>
<evidence type="ECO:0000259" key="5">
    <source>
        <dbReference type="PROSITE" id="PS50075"/>
    </source>
</evidence>
<feature type="region of interest" description="Disordered" evidence="4">
    <location>
        <begin position="134"/>
        <end position="153"/>
    </location>
</feature>
<organism evidence="6 7">
    <name type="scientific">Kitasatospora purpeofusca</name>
    <dbReference type="NCBI Taxonomy" id="67352"/>
    <lineage>
        <taxon>Bacteria</taxon>
        <taxon>Bacillati</taxon>
        <taxon>Actinomycetota</taxon>
        <taxon>Actinomycetes</taxon>
        <taxon>Kitasatosporales</taxon>
        <taxon>Streptomycetaceae</taxon>
        <taxon>Kitasatospora</taxon>
    </lineage>
</organism>
<dbReference type="SMART" id="SM00823">
    <property type="entry name" value="PKS_PP"/>
    <property type="match status" value="2"/>
</dbReference>
<dbReference type="PROSITE" id="PS50075">
    <property type="entry name" value="CARRIER"/>
    <property type="match status" value="2"/>
</dbReference>
<evidence type="ECO:0000313" key="6">
    <source>
        <dbReference type="EMBL" id="WUQ86349.1"/>
    </source>
</evidence>
<comment type="cofactor">
    <cofactor evidence="1">
        <name>pantetheine 4'-phosphate</name>
        <dbReference type="ChEBI" id="CHEBI:47942"/>
    </cofactor>
</comment>
<protein>
    <submittedName>
        <fullName evidence="6">Amino acid adenylation domain-containing protein</fullName>
    </submittedName>
</protein>
<dbReference type="Gene3D" id="3.30.559.30">
    <property type="entry name" value="Nonribosomal peptide synthetase, condensation domain"/>
    <property type="match status" value="2"/>
</dbReference>
<dbReference type="InterPro" id="IPR001242">
    <property type="entry name" value="Condensation_dom"/>
</dbReference>
<dbReference type="Gene3D" id="1.10.1200.10">
    <property type="entry name" value="ACP-like"/>
    <property type="match status" value="1"/>
</dbReference>
<dbReference type="NCBIfam" id="TIGR01733">
    <property type="entry name" value="AA-adenyl-dom"/>
    <property type="match status" value="2"/>
</dbReference>
<keyword evidence="7" id="KW-1185">Reference proteome</keyword>
<dbReference type="SUPFAM" id="SSF47336">
    <property type="entry name" value="ACP-like"/>
    <property type="match status" value="2"/>
</dbReference>
<evidence type="ECO:0000256" key="4">
    <source>
        <dbReference type="SAM" id="MobiDB-lite"/>
    </source>
</evidence>
<dbReference type="Pfam" id="PF00550">
    <property type="entry name" value="PP-binding"/>
    <property type="match status" value="2"/>
</dbReference>
<name>A0ABZ1U654_9ACTN</name>
<dbReference type="Gene3D" id="3.40.50.1820">
    <property type="entry name" value="alpha/beta hydrolase"/>
    <property type="match status" value="1"/>
</dbReference>
<feature type="domain" description="Carrier" evidence="5">
    <location>
        <begin position="2068"/>
        <end position="2143"/>
    </location>
</feature>
<feature type="region of interest" description="Disordered" evidence="4">
    <location>
        <begin position="1"/>
        <end position="49"/>
    </location>
</feature>
<dbReference type="EMBL" id="CP108110">
    <property type="protein sequence ID" value="WUQ86349.1"/>
    <property type="molecule type" value="Genomic_DNA"/>
</dbReference>
<gene>
    <name evidence="6" type="ORF">OHA16_27395</name>
</gene>
<feature type="compositionally biased region" description="Basic and acidic residues" evidence="4">
    <location>
        <begin position="134"/>
        <end position="144"/>
    </location>
</feature>
<reference evidence="6" key="1">
    <citation type="submission" date="2022-10" db="EMBL/GenBank/DDBJ databases">
        <title>The complete genomes of actinobacterial strains from the NBC collection.</title>
        <authorList>
            <person name="Joergensen T.S."/>
            <person name="Alvarez Arevalo M."/>
            <person name="Sterndorff E.B."/>
            <person name="Faurdal D."/>
            <person name="Vuksanovic O."/>
            <person name="Mourched A.-S."/>
            <person name="Charusanti P."/>
            <person name="Shaw S."/>
            <person name="Blin K."/>
            <person name="Weber T."/>
        </authorList>
    </citation>
    <scope>NUCLEOTIDE SEQUENCE</scope>
    <source>
        <strain evidence="6">NBC_00222</strain>
    </source>
</reference>
<feature type="compositionally biased region" description="Basic and acidic residues" evidence="4">
    <location>
        <begin position="10"/>
        <end position="25"/>
    </location>
</feature>
<proteinExistence type="predicted"/>
<dbReference type="RefSeq" id="WP_328956976.1">
    <property type="nucleotide sequence ID" value="NZ_CP108110.1"/>
</dbReference>
<dbReference type="Gene3D" id="2.30.38.10">
    <property type="entry name" value="Luciferase, Domain 3"/>
    <property type="match status" value="2"/>
</dbReference>
<evidence type="ECO:0000256" key="3">
    <source>
        <dbReference type="ARBA" id="ARBA00022553"/>
    </source>
</evidence>
<dbReference type="InterPro" id="IPR010071">
    <property type="entry name" value="AA_adenyl_dom"/>
</dbReference>
<dbReference type="Gene3D" id="3.30.300.30">
    <property type="match status" value="2"/>
</dbReference>
<dbReference type="InterPro" id="IPR045851">
    <property type="entry name" value="AMP-bd_C_sf"/>
</dbReference>
<dbReference type="InterPro" id="IPR036736">
    <property type="entry name" value="ACP-like_sf"/>
</dbReference>
<dbReference type="InterPro" id="IPR025110">
    <property type="entry name" value="AMP-bd_C"/>
</dbReference>
<dbReference type="PANTHER" id="PTHR45527">
    <property type="entry name" value="NONRIBOSOMAL PEPTIDE SYNTHETASE"/>
    <property type="match status" value="1"/>
</dbReference>
<dbReference type="Gene3D" id="3.30.559.10">
    <property type="entry name" value="Chloramphenicol acetyltransferase-like domain"/>
    <property type="match status" value="2"/>
</dbReference>
<evidence type="ECO:0000256" key="1">
    <source>
        <dbReference type="ARBA" id="ARBA00001957"/>
    </source>
</evidence>
<dbReference type="SUPFAM" id="SSF52777">
    <property type="entry name" value="CoA-dependent acyltransferases"/>
    <property type="match status" value="4"/>
</dbReference>
<dbReference type="InterPro" id="IPR000873">
    <property type="entry name" value="AMP-dep_synth/lig_dom"/>
</dbReference>
<sequence length="2163" mass="238230">MTTQQLDQNGDDRARLLAQRLDRARSARGRGARSAGPRPGPMPRTERPPLSFAQQRLWFLDRLIPGNLAYTMQDTAYRLRGELDTAALERAWQAVEERHEVLRSRFGNDGDQPHVVVDPTGTVPLEHLDLSRATDPEQAAREHTQQQADRPFDLTTGPLTRAHLLHLGPQDHILLITVHHSIFDGWSINVLENDLTHAYHAALAHQPPTWPQLPLHYTDFASWQRQTLTGPTLQNHLDHWKTQLTGAPPALELPQDHPRPAVPTHHGGTVHRTIDTHTTDQLRNLSRTRGATLFMTTLAAYQILLARYTRTTDITIGCPSHGRTHPELEPLIGFFVNSLPIRTDLSHNPTFVNHLDHTRDTTLEAFNHQDLPFEQLIEHLAPPRDTSRNPLVQAWFDLFSAESRLQLAGVTVDRMPGGDATTRFDLELHLTGGESGPLGVELVYATDLFEQATMERLADHYTTLLHSIAANPYHQVNDLVMTTPEELTTLLATDPATPPPPHATLTDWFHHRAAESPHATALVHDGDQLTYAELNTRANHIAWTLRQQGHGPETSIALLLPRGIDQITHLLAVLKAGAAYLALDPDHPDDRIHYQLTDSNTRLTITTPEFRHKLPADHPVLLSSHEHPHNPTDPPTTHTTHNHAYTIYTSGTTGRPKGIAMAHEPLLNLLQWQLERAVTNGPTLQFSALNFDISFQEIFSTWLGGGAVVLLDEDARRDPEQMLDIMRTHGVRRLFCPPLVLEQISQAAATATELPPLAEIMTAGEQLHLVGEVRDFIDRLPGVRIDNQYGPSEAHVITAQLLAGDPADWPTAPPVGTAIANTEVYLLDEHGNPTPHGVPGEIHVGGTCLARGYTGRPDLTADRFVPNPYGPPGTRLYRTGDLARHRPWGHPRPEAGGGTLEFLGRADHQVKIRGYRIEPGEIETLLTTHPQIEQAAVVPVEPTPGDLRLAAYYVPAAGTSPTPGDLREFLALTLPAYMLPSHLVSLPALPLTGPGKLDRKALPLPDREDGAGDTYLAPRNPREATIAGIWAEVIKLSKVGVTDDFFEIGGHSLLATKVIARVRAAFDVDLPVRAVFNGRTVAALAEAVAAAERPVLAPLLSKPRDARPPLSFAQQRLWFLDRLQPGMTAYHVFQGYRLRGELDTAALERAWQAVEERHEVLRSRFGNDGDQPHVVVDPTGTVPLEHLDLSRATDPEQAAREHTQQQADRPFDLTTGPLTRAHLLHLGPQDHILLITVHHSIFDGWSINVLENDLTHAYHAALAHQPPTWPQLPLHYTDFASWQRQTLTGPTLQNHLDHWKTQLTGAPPALELPQDHPRPAVPTHHGGTVHRTIDTHTTDQLRNLSRTRGATLFMTTLAAYQILLARYTRTTDITIGCPSHGRTHPELEPLIGFFVNSLPIRTDLSHNPTFVNHLDHTRDTTLEAFNHQDLPFEQLIEHLAPPRDTSRNPLVQAWFQLFQADPEPALDLPGVTASAVPDSDTPATRFDLELHLTGGDTGPLKVELVYATDLFEQATMERLADHYTTLLHSIAANPHHQVNDLVMTTPEELTTLLATDPATPPPPHATLTDWFHHQAAESPHATALVHDGDQLTYAELNTRANHIAWTLRQQGHGPETSIALLLPRGIDQITHLLAVLKAGAAYLPLDPDHPDDRIHYQLTDSNTRLTITTPELRHKLPTDHPVLLSNHQHPHNPTDPPTTHTTHNHAYTIYTSGTTGRPKGVAVQHGSLVGLVDWHLRTYRLGTEDVVSQLANPTFDAATWEIWPTLLSGARLAVPADGVLRDPDALVRHFAEAGTTVTFAPTPVAELLIQRDLAATTRLRALLTGGDLLRPRPSDAPGVPLYNHYGPTEATVVTTASGPLAAPWGRPPIGTAISGAEVYLLDEHGNPTPHGVPGEIHVGGTCLARGYTGRPDLTADRFVPNPYGPPGTRLYRTGDLARHRPWGHPRPEAGGGTLEFLGRADHQVKIRGYRIEPGEIETLLTTHPHIEQAAVVPVEPTPGDLRLAAYIVPTPGANPTPGDLREHLAARLPAYMVPATVTVLDAFPLTSSGKVDRRALPVPALPESRSVEPRDPREEAIAAIWAEVLRRERVGATDDFFEIGGHSLLATQIITRVNREFDVELPVSAAFQYPTVAALGEAVEAEIRAEIAAMSDSDVLESATPWA</sequence>
<evidence type="ECO:0000256" key="2">
    <source>
        <dbReference type="ARBA" id="ARBA00022450"/>
    </source>
</evidence>
<dbReference type="InterPro" id="IPR029058">
    <property type="entry name" value="AB_hydrolase_fold"/>
</dbReference>
<dbReference type="Gene3D" id="3.40.50.980">
    <property type="match status" value="4"/>
</dbReference>
<dbReference type="InterPro" id="IPR023213">
    <property type="entry name" value="CAT-like_dom_sf"/>
</dbReference>